<dbReference type="InterPro" id="IPR008983">
    <property type="entry name" value="Tumour_necrosis_fac-like_dom"/>
</dbReference>
<dbReference type="AlphaFoldDB" id="A0A7H0YDP7"/>
<organism evidence="1 2">
    <name type="scientific">Paenibacillus peoriae</name>
    <dbReference type="NCBI Taxonomy" id="59893"/>
    <lineage>
        <taxon>Bacteria</taxon>
        <taxon>Bacillati</taxon>
        <taxon>Bacillota</taxon>
        <taxon>Bacilli</taxon>
        <taxon>Bacillales</taxon>
        <taxon>Paenibacillaceae</taxon>
        <taxon>Paenibacillus</taxon>
    </lineage>
</organism>
<proteinExistence type="predicted"/>
<dbReference type="EMBL" id="CP061172">
    <property type="protein sequence ID" value="QNR69205.1"/>
    <property type="molecule type" value="Genomic_DNA"/>
</dbReference>
<evidence type="ECO:0000313" key="2">
    <source>
        <dbReference type="Proteomes" id="UP000516384"/>
    </source>
</evidence>
<dbReference type="RefSeq" id="WP_190299104.1">
    <property type="nucleotide sequence ID" value="NZ_CP061172.1"/>
</dbReference>
<name>A0A7H0YDP7_9BACL</name>
<dbReference type="Proteomes" id="UP000516384">
    <property type="component" value="Chromosome"/>
</dbReference>
<dbReference type="Gene3D" id="2.60.120.40">
    <property type="match status" value="1"/>
</dbReference>
<reference evidence="1 2" key="1">
    <citation type="submission" date="2020-09" db="EMBL/GenBank/DDBJ databases">
        <title>Characterization of Paenibacillus peoriae strain ZF390 with broad-spectrum antimicrobial activity as a potential biocontrol agent.</title>
        <authorList>
            <person name="Li L."/>
            <person name="Zhao Y."/>
            <person name="Li B."/>
            <person name="Xie X."/>
        </authorList>
    </citation>
    <scope>NUCLEOTIDE SEQUENCE [LARGE SCALE GENOMIC DNA]</scope>
    <source>
        <strain evidence="1 2">ZF390</strain>
    </source>
</reference>
<protein>
    <submittedName>
        <fullName evidence="1">Uncharacterized protein</fullName>
    </submittedName>
</protein>
<gene>
    <name evidence="1" type="ORF">IAQ67_09410</name>
</gene>
<evidence type="ECO:0000313" key="1">
    <source>
        <dbReference type="EMBL" id="QNR69205.1"/>
    </source>
</evidence>
<sequence length="211" mass="22505">MAHPELKRKKGRKKNVFVRAWFDKLEKKFEEKPPKRKGRSKRKGVGKDIIVKKQLVSVNINHGALGPEGDSGTIGDLAQFGYIYNVKPQDVPIEGDVIFDTNGILTPGIAHAPGTTQIAVSDAGKYEVHFSVSGVEPNQFAIFINGALAVGTVYGSGAGTQQNTGQAILALACGDVLTLRNHSSTTAVTLQTQAGGTQASINASVLIRKLR</sequence>
<accession>A0A7H0YDP7</accession>